<protein>
    <submittedName>
        <fullName evidence="1">PAS domain-containing protein</fullName>
    </submittedName>
</protein>
<sequence length="179" mass="19858">MDAADRPWAADRRILRLLRYWRDGRPGPGLLPGRQAIDPVALGPDLLPLMALVEPIDDGRRFRFRLVGTELARNAGLDLTGRHVDEVNPNKAYAAYISDLYSQCALMRGPLYSETRYRAPGGRTGLTRRLVCPLAADGRRIDMFIAVQTFELDAETGAAPTYTFAEDFQPGPTLPVLCD</sequence>
<evidence type="ECO:0000313" key="2">
    <source>
        <dbReference type="Proteomes" id="UP001595711"/>
    </source>
</evidence>
<evidence type="ECO:0000313" key="1">
    <source>
        <dbReference type="EMBL" id="MFC3676029.1"/>
    </source>
</evidence>
<keyword evidence="2" id="KW-1185">Reference proteome</keyword>
<dbReference type="Pfam" id="PF07310">
    <property type="entry name" value="PAS_5"/>
    <property type="match status" value="1"/>
</dbReference>
<gene>
    <name evidence="1" type="ORF">ACFOOQ_10780</name>
</gene>
<dbReference type="RefSeq" id="WP_379725875.1">
    <property type="nucleotide sequence ID" value="NZ_JBHRYJ010000002.1"/>
</dbReference>
<proteinExistence type="predicted"/>
<dbReference type="EMBL" id="JBHRYJ010000002">
    <property type="protein sequence ID" value="MFC3676029.1"/>
    <property type="molecule type" value="Genomic_DNA"/>
</dbReference>
<dbReference type="InterPro" id="IPR009922">
    <property type="entry name" value="DUF1457"/>
</dbReference>
<dbReference type="Proteomes" id="UP001595711">
    <property type="component" value="Unassembled WGS sequence"/>
</dbReference>
<accession>A0ABV7VF40</accession>
<comment type="caution">
    <text evidence="1">The sequence shown here is derived from an EMBL/GenBank/DDBJ whole genome shotgun (WGS) entry which is preliminary data.</text>
</comment>
<organism evidence="1 2">
    <name type="scientific">Ferrovibrio xuzhouensis</name>
    <dbReference type="NCBI Taxonomy" id="1576914"/>
    <lineage>
        <taxon>Bacteria</taxon>
        <taxon>Pseudomonadati</taxon>
        <taxon>Pseudomonadota</taxon>
        <taxon>Alphaproteobacteria</taxon>
        <taxon>Rhodospirillales</taxon>
        <taxon>Rhodospirillaceae</taxon>
        <taxon>Ferrovibrio</taxon>
    </lineage>
</organism>
<reference evidence="2" key="1">
    <citation type="journal article" date="2019" name="Int. J. Syst. Evol. Microbiol.">
        <title>The Global Catalogue of Microorganisms (GCM) 10K type strain sequencing project: providing services to taxonomists for standard genome sequencing and annotation.</title>
        <authorList>
            <consortium name="The Broad Institute Genomics Platform"/>
            <consortium name="The Broad Institute Genome Sequencing Center for Infectious Disease"/>
            <person name="Wu L."/>
            <person name="Ma J."/>
        </authorList>
    </citation>
    <scope>NUCLEOTIDE SEQUENCE [LARGE SCALE GENOMIC DNA]</scope>
    <source>
        <strain evidence="2">KCTC 42182</strain>
    </source>
</reference>
<name>A0ABV7VF40_9PROT</name>